<dbReference type="PANTHER" id="PTHR19367">
    <property type="entry name" value="T-CELL RECEPTOR ALPHA CHAIN V REGION"/>
    <property type="match status" value="1"/>
</dbReference>
<accession>A0A3B5PPX7</accession>
<dbReference type="InterPro" id="IPR003599">
    <property type="entry name" value="Ig_sub"/>
</dbReference>
<evidence type="ECO:0000259" key="6">
    <source>
        <dbReference type="PROSITE" id="PS50835"/>
    </source>
</evidence>
<keyword evidence="8" id="KW-1185">Reference proteome</keyword>
<dbReference type="InterPro" id="IPR007110">
    <property type="entry name" value="Ig-like_dom"/>
</dbReference>
<evidence type="ECO:0000256" key="5">
    <source>
        <dbReference type="ARBA" id="ARBA00043266"/>
    </source>
</evidence>
<evidence type="ECO:0000313" key="8">
    <source>
        <dbReference type="Proteomes" id="UP000002852"/>
    </source>
</evidence>
<dbReference type="GO" id="GO:0042101">
    <property type="term" value="C:T cell receptor complex"/>
    <property type="evidence" value="ECO:0007669"/>
    <property type="project" value="UniProtKB-KW"/>
</dbReference>
<dbReference type="SMART" id="SM00406">
    <property type="entry name" value="IGv"/>
    <property type="match status" value="2"/>
</dbReference>
<keyword evidence="3" id="KW-0675">Receptor</keyword>
<dbReference type="PROSITE" id="PS50835">
    <property type="entry name" value="IG_LIKE"/>
    <property type="match status" value="1"/>
</dbReference>
<dbReference type="AlphaFoldDB" id="A0A3B5PPX7"/>
<reference evidence="7" key="4">
    <citation type="submission" date="2025-09" db="UniProtKB">
        <authorList>
            <consortium name="Ensembl"/>
        </authorList>
    </citation>
    <scope>IDENTIFICATION</scope>
    <source>
        <strain evidence="7">JP 163 A</strain>
    </source>
</reference>
<dbReference type="SUPFAM" id="SSF48726">
    <property type="entry name" value="Immunoglobulin"/>
    <property type="match status" value="2"/>
</dbReference>
<dbReference type="Gene3D" id="2.60.40.10">
    <property type="entry name" value="Immunoglobulins"/>
    <property type="match status" value="2"/>
</dbReference>
<evidence type="ECO:0000313" key="7">
    <source>
        <dbReference type="Ensembl" id="ENSXMAP00000021613.1"/>
    </source>
</evidence>
<reference evidence="8" key="1">
    <citation type="submission" date="2012-01" db="EMBL/GenBank/DDBJ databases">
        <authorList>
            <person name="Walter R."/>
            <person name="Schartl M."/>
            <person name="Warren W."/>
        </authorList>
    </citation>
    <scope>NUCLEOTIDE SEQUENCE [LARGE SCALE GENOMIC DNA]</scope>
    <source>
        <strain evidence="8">JP 163 A</strain>
    </source>
</reference>
<evidence type="ECO:0000256" key="2">
    <source>
        <dbReference type="ARBA" id="ARBA00023130"/>
    </source>
</evidence>
<sequence>MFCSSPECKGDSVKQTEGEVVAAAGESLTLRCTYETNSFANPYLFWYKQEENKLPIHILTRVKGTGVNSKLFNKDRFDASVEDVSILLRIQDLRLSDSAVYYCALQPTVAGNTRTLHKNLQTANDYFFWYRQYPGKPPDFLISHSGTGAPMSTPLPGFSFKMNADKTQMDLLISSAAVTDSAVYYCAVRPTVTGNTRTLYKNLQYSTAATRGPHSLLIYWLLSLWTEDKDNRDMKKQNEYNFLSDRVGLPSRPPAALQARCGNPVRLIVKEVLHPQCRLYKNLTTDTKLRFKDKRNHKPPLLIQGFCFLLVMGRNGSSSSDHRGKIHNFNS</sequence>
<evidence type="ECO:0000256" key="4">
    <source>
        <dbReference type="ARBA" id="ARBA00023319"/>
    </source>
</evidence>
<organism evidence="7 8">
    <name type="scientific">Xiphophorus maculatus</name>
    <name type="common">Southern platyfish</name>
    <name type="synonym">Platypoecilus maculatus</name>
    <dbReference type="NCBI Taxonomy" id="8083"/>
    <lineage>
        <taxon>Eukaryota</taxon>
        <taxon>Metazoa</taxon>
        <taxon>Chordata</taxon>
        <taxon>Craniata</taxon>
        <taxon>Vertebrata</taxon>
        <taxon>Euteleostomi</taxon>
        <taxon>Actinopterygii</taxon>
        <taxon>Neopterygii</taxon>
        <taxon>Teleostei</taxon>
        <taxon>Neoteleostei</taxon>
        <taxon>Acanthomorphata</taxon>
        <taxon>Ovalentaria</taxon>
        <taxon>Atherinomorphae</taxon>
        <taxon>Cyprinodontiformes</taxon>
        <taxon>Poeciliidae</taxon>
        <taxon>Poeciliinae</taxon>
        <taxon>Xiphophorus</taxon>
    </lineage>
</organism>
<evidence type="ECO:0000256" key="3">
    <source>
        <dbReference type="ARBA" id="ARBA00023170"/>
    </source>
</evidence>
<reference evidence="7" key="3">
    <citation type="submission" date="2025-08" db="UniProtKB">
        <authorList>
            <consortium name="Ensembl"/>
        </authorList>
    </citation>
    <scope>IDENTIFICATION</scope>
    <source>
        <strain evidence="7">JP 163 A</strain>
    </source>
</reference>
<dbReference type="Pfam" id="PF07686">
    <property type="entry name" value="V-set"/>
    <property type="match status" value="2"/>
</dbReference>
<dbReference type="GO" id="GO:0002250">
    <property type="term" value="P:adaptive immune response"/>
    <property type="evidence" value="ECO:0007669"/>
    <property type="project" value="UniProtKB-KW"/>
</dbReference>
<dbReference type="Ensembl" id="ENSXMAT00000022546.1">
    <property type="protein sequence ID" value="ENSXMAP00000021613.1"/>
    <property type="gene ID" value="ENSXMAG00000026752.1"/>
</dbReference>
<dbReference type="PANTHER" id="PTHR19367:SF18">
    <property type="entry name" value="T CELL RECEPTOR ALPHA VARIABLE 16"/>
    <property type="match status" value="1"/>
</dbReference>
<keyword evidence="2" id="KW-1064">Adaptive immunity</keyword>
<dbReference type="Proteomes" id="UP000002852">
    <property type="component" value="Unassembled WGS sequence"/>
</dbReference>
<evidence type="ECO:0000256" key="1">
    <source>
        <dbReference type="ARBA" id="ARBA00022729"/>
    </source>
</evidence>
<dbReference type="InterPro" id="IPR013106">
    <property type="entry name" value="Ig_V-set"/>
</dbReference>
<dbReference type="InterPro" id="IPR013783">
    <property type="entry name" value="Ig-like_fold"/>
</dbReference>
<keyword evidence="5" id="KW-0391">Immunity</keyword>
<proteinExistence type="predicted"/>
<dbReference type="InParanoid" id="A0A3B5PPX7"/>
<keyword evidence="4" id="KW-0393">Immunoglobulin domain</keyword>
<dbReference type="GeneTree" id="ENSGT01030000234557"/>
<reference evidence="8" key="2">
    <citation type="journal article" date="2013" name="Nat. Genet.">
        <title>The genome of the platyfish, Xiphophorus maculatus, provides insights into evolutionary adaptation and several complex traits.</title>
        <authorList>
            <person name="Schartl M."/>
            <person name="Walter R.B."/>
            <person name="Shen Y."/>
            <person name="Garcia T."/>
            <person name="Catchen J."/>
            <person name="Amores A."/>
            <person name="Braasch I."/>
            <person name="Chalopin D."/>
            <person name="Volff J.N."/>
            <person name="Lesch K.P."/>
            <person name="Bisazza A."/>
            <person name="Minx P."/>
            <person name="Hillier L."/>
            <person name="Wilson R.K."/>
            <person name="Fuerstenberg S."/>
            <person name="Boore J."/>
            <person name="Searle S."/>
            <person name="Postlethwait J.H."/>
            <person name="Warren W.C."/>
        </authorList>
    </citation>
    <scope>NUCLEOTIDE SEQUENCE [LARGE SCALE GENOMIC DNA]</scope>
    <source>
        <strain evidence="8">JP 163 A</strain>
    </source>
</reference>
<dbReference type="InterPro" id="IPR036179">
    <property type="entry name" value="Ig-like_dom_sf"/>
</dbReference>
<dbReference type="SMART" id="SM00409">
    <property type="entry name" value="IG"/>
    <property type="match status" value="1"/>
</dbReference>
<name>A0A3B5PPX7_XIPMA</name>
<protein>
    <recommendedName>
        <fullName evidence="6">Ig-like domain-containing protein</fullName>
    </recommendedName>
</protein>
<keyword evidence="5" id="KW-1279">T cell receptor</keyword>
<dbReference type="InterPro" id="IPR051287">
    <property type="entry name" value="TCR_variable_region"/>
</dbReference>
<keyword evidence="1" id="KW-0732">Signal</keyword>
<feature type="domain" description="Ig-like" evidence="6">
    <location>
        <begin position="6"/>
        <end position="121"/>
    </location>
</feature>